<accession>F4W6X6</accession>
<organism evidence="2">
    <name type="scientific">Acromyrmex echinatior</name>
    <name type="common">Panamanian leafcutter ant</name>
    <name type="synonym">Acromyrmex octospinosus echinatior</name>
    <dbReference type="NCBI Taxonomy" id="103372"/>
    <lineage>
        <taxon>Eukaryota</taxon>
        <taxon>Metazoa</taxon>
        <taxon>Ecdysozoa</taxon>
        <taxon>Arthropoda</taxon>
        <taxon>Hexapoda</taxon>
        <taxon>Insecta</taxon>
        <taxon>Pterygota</taxon>
        <taxon>Neoptera</taxon>
        <taxon>Endopterygota</taxon>
        <taxon>Hymenoptera</taxon>
        <taxon>Apocrita</taxon>
        <taxon>Aculeata</taxon>
        <taxon>Formicoidea</taxon>
        <taxon>Formicidae</taxon>
        <taxon>Myrmicinae</taxon>
        <taxon>Acromyrmex</taxon>
    </lineage>
</organism>
<evidence type="ECO:0000313" key="2">
    <source>
        <dbReference type="Proteomes" id="UP000007755"/>
    </source>
</evidence>
<evidence type="ECO:0000313" key="1">
    <source>
        <dbReference type="EMBL" id="EGI70030.1"/>
    </source>
</evidence>
<gene>
    <name evidence="1" type="ORF">G5I_01183</name>
</gene>
<feature type="non-terminal residue" evidence="1">
    <location>
        <position position="1"/>
    </location>
</feature>
<dbReference type="Proteomes" id="UP000007755">
    <property type="component" value="Unassembled WGS sequence"/>
</dbReference>
<dbReference type="InParanoid" id="F4W6X6"/>
<keyword evidence="2" id="KW-1185">Reference proteome</keyword>
<proteinExistence type="predicted"/>
<sequence length="109" mass="12528">NGDNLAEVTHCDYIKQTFCEDVPDYPQEFVNQMLAKNSSLLRYAYEDVIAVSPRLDNEEEPLCLSTVCFHYISDIGTLLSQSVIRRRALEQWWESFAGLSPKCANHCEH</sequence>
<name>F4W6X6_ACREC</name>
<reference evidence="1" key="1">
    <citation type="submission" date="2011-02" db="EMBL/GenBank/DDBJ databases">
        <title>The genome of the leaf-cutting ant Acromyrmex echinatior suggests key adaptations to social evolution and fungus farming.</title>
        <authorList>
            <person name="Nygaard S."/>
            <person name="Zhang G."/>
        </authorList>
    </citation>
    <scope>NUCLEOTIDE SEQUENCE</scope>
</reference>
<dbReference type="EMBL" id="GL887793">
    <property type="protein sequence ID" value="EGI70030.1"/>
    <property type="molecule type" value="Genomic_DNA"/>
</dbReference>
<dbReference type="AlphaFoldDB" id="F4W6X6"/>
<protein>
    <submittedName>
        <fullName evidence="1">Uncharacterized protein</fullName>
    </submittedName>
</protein>